<dbReference type="AlphaFoldDB" id="A0A0S3TDS5"/>
<sequence length="75" mass="8798">SKFVYVHFVHTNKFPLFKFSVFMGYVALFYPIVSAIPSIEGRLTSGFQPIYPLSLLRQCVLRFLVNKKENRRRGK</sequence>
<feature type="non-terminal residue" evidence="2">
    <location>
        <position position="1"/>
    </location>
</feature>
<evidence type="ECO:0000256" key="1">
    <source>
        <dbReference type="SAM" id="Phobius"/>
    </source>
</evidence>
<gene>
    <name evidence="2" type="primary">Vigan.UMG014400</name>
    <name evidence="2" type="ORF">VIGAN_UM014400</name>
</gene>
<accession>A0A0S3TDS5</accession>
<keyword evidence="1" id="KW-0472">Membrane</keyword>
<keyword evidence="1" id="KW-1133">Transmembrane helix</keyword>
<dbReference type="EMBL" id="AP015082">
    <property type="protein sequence ID" value="BAU03120.1"/>
    <property type="molecule type" value="Genomic_DNA"/>
</dbReference>
<name>A0A0S3TDS5_PHAAN</name>
<keyword evidence="1" id="KW-0812">Transmembrane</keyword>
<proteinExistence type="predicted"/>
<protein>
    <submittedName>
        <fullName evidence="2">Uncharacterized protein</fullName>
    </submittedName>
</protein>
<feature type="transmembrane region" description="Helical" evidence="1">
    <location>
        <begin position="16"/>
        <end position="37"/>
    </location>
</feature>
<evidence type="ECO:0000313" key="2">
    <source>
        <dbReference type="EMBL" id="BAU03120.1"/>
    </source>
</evidence>
<organism evidence="2">
    <name type="scientific">Vigna angularis var. angularis</name>
    <dbReference type="NCBI Taxonomy" id="157739"/>
    <lineage>
        <taxon>Eukaryota</taxon>
        <taxon>Viridiplantae</taxon>
        <taxon>Streptophyta</taxon>
        <taxon>Embryophyta</taxon>
        <taxon>Tracheophyta</taxon>
        <taxon>Spermatophyta</taxon>
        <taxon>Magnoliopsida</taxon>
        <taxon>eudicotyledons</taxon>
        <taxon>Gunneridae</taxon>
        <taxon>Pentapetalae</taxon>
        <taxon>rosids</taxon>
        <taxon>fabids</taxon>
        <taxon>Fabales</taxon>
        <taxon>Fabaceae</taxon>
        <taxon>Papilionoideae</taxon>
        <taxon>50 kb inversion clade</taxon>
        <taxon>NPAAA clade</taxon>
        <taxon>indigoferoid/millettioid clade</taxon>
        <taxon>Phaseoleae</taxon>
        <taxon>Vigna</taxon>
    </lineage>
</organism>
<reference evidence="2" key="1">
    <citation type="journal article" date="2015" name="Sci. Rep.">
        <title>The power of single molecule real-time sequencing technology in the de novo assembly of a eukaryotic genome.</title>
        <authorList>
            <person name="Sakai H."/>
            <person name="Naito K."/>
            <person name="Ogiso-Tanaka E."/>
            <person name="Takahashi Y."/>
            <person name="Iseki K."/>
            <person name="Muto C."/>
            <person name="Satou K."/>
            <person name="Teruya K."/>
            <person name="Shiroma A."/>
            <person name="Shimoji M."/>
            <person name="Hirano T."/>
            <person name="Itoh T."/>
            <person name="Kaga A."/>
            <person name="Tomooka N."/>
        </authorList>
    </citation>
    <scope>NUCLEOTIDE SEQUENCE</scope>
</reference>